<dbReference type="Proteomes" id="UP001050691">
    <property type="component" value="Unassembled WGS sequence"/>
</dbReference>
<protein>
    <recommendedName>
        <fullName evidence="4">C2H2-type domain-containing protein</fullName>
    </recommendedName>
</protein>
<gene>
    <name evidence="2" type="ORF">Clacol_006077</name>
</gene>
<proteinExistence type="predicted"/>
<feature type="compositionally biased region" description="Polar residues" evidence="1">
    <location>
        <begin position="80"/>
        <end position="89"/>
    </location>
</feature>
<evidence type="ECO:0008006" key="4">
    <source>
        <dbReference type="Google" id="ProtNLM"/>
    </source>
</evidence>
<name>A0AAV5AF78_9AGAM</name>
<feature type="compositionally biased region" description="Basic residues" evidence="1">
    <location>
        <begin position="111"/>
        <end position="125"/>
    </location>
</feature>
<feature type="compositionally biased region" description="Acidic residues" evidence="1">
    <location>
        <begin position="92"/>
        <end position="106"/>
    </location>
</feature>
<dbReference type="AlphaFoldDB" id="A0AAV5AF78"/>
<evidence type="ECO:0000313" key="3">
    <source>
        <dbReference type="Proteomes" id="UP001050691"/>
    </source>
</evidence>
<accession>A0AAV5AF78</accession>
<evidence type="ECO:0000256" key="1">
    <source>
        <dbReference type="SAM" id="MobiDB-lite"/>
    </source>
</evidence>
<dbReference type="EMBL" id="BPWL01000007">
    <property type="protein sequence ID" value="GJJ11839.1"/>
    <property type="molecule type" value="Genomic_DNA"/>
</dbReference>
<feature type="compositionally biased region" description="Acidic residues" evidence="1">
    <location>
        <begin position="63"/>
        <end position="79"/>
    </location>
</feature>
<sequence length="233" mass="26882">MSQSPYYFVSSGVLDTTSARRRVPLNYPPPESCVAPKDIFFDYDVIMSSMRRTTINDVESLYDDDEIDELDDDGADFSTDESSPKTPYSPQLEDDELCEDDDDDDYSLNHSKPRAVPRTSRKMTKIQKQDTTRSNYTDIKDSEQRCTYIDPEDRRRCNKVNRSSQEAARHWRSCHLYKEGKAMLLGTLPVGRGTAITSKKQLDEIRPRIECQRCGALITRSDAMRRHLKTNCR</sequence>
<comment type="caution">
    <text evidence="2">The sequence shown here is derived from an EMBL/GenBank/DDBJ whole genome shotgun (WGS) entry which is preliminary data.</text>
</comment>
<evidence type="ECO:0000313" key="2">
    <source>
        <dbReference type="EMBL" id="GJJ11839.1"/>
    </source>
</evidence>
<organism evidence="2 3">
    <name type="scientific">Clathrus columnatus</name>
    <dbReference type="NCBI Taxonomy" id="1419009"/>
    <lineage>
        <taxon>Eukaryota</taxon>
        <taxon>Fungi</taxon>
        <taxon>Dikarya</taxon>
        <taxon>Basidiomycota</taxon>
        <taxon>Agaricomycotina</taxon>
        <taxon>Agaricomycetes</taxon>
        <taxon>Phallomycetidae</taxon>
        <taxon>Phallales</taxon>
        <taxon>Clathraceae</taxon>
        <taxon>Clathrus</taxon>
    </lineage>
</organism>
<reference evidence="2" key="1">
    <citation type="submission" date="2021-10" db="EMBL/GenBank/DDBJ databases">
        <title>De novo Genome Assembly of Clathrus columnatus (Basidiomycota, Fungi) Using Illumina and Nanopore Sequence Data.</title>
        <authorList>
            <person name="Ogiso-Tanaka E."/>
            <person name="Itagaki H."/>
            <person name="Hosoya T."/>
            <person name="Hosaka K."/>
        </authorList>
    </citation>
    <scope>NUCLEOTIDE SEQUENCE</scope>
    <source>
        <strain evidence="2">MO-923</strain>
    </source>
</reference>
<feature type="region of interest" description="Disordered" evidence="1">
    <location>
        <begin position="63"/>
        <end position="133"/>
    </location>
</feature>
<keyword evidence="3" id="KW-1185">Reference proteome</keyword>